<evidence type="ECO:0000256" key="2">
    <source>
        <dbReference type="ARBA" id="ARBA00001947"/>
    </source>
</evidence>
<reference evidence="11" key="1">
    <citation type="submission" date="2020-12" db="EMBL/GenBank/DDBJ databases">
        <title>Metabolic potential, ecology and presence of endohyphal bacteria is reflected in genomic diversity of Mucoromycotina.</title>
        <authorList>
            <person name="Muszewska A."/>
            <person name="Okrasinska A."/>
            <person name="Steczkiewicz K."/>
            <person name="Drgas O."/>
            <person name="Orlowska M."/>
            <person name="Perlinska-Lenart U."/>
            <person name="Aleksandrzak-Piekarczyk T."/>
            <person name="Szatraj K."/>
            <person name="Zielenkiewicz U."/>
            <person name="Pilsyk S."/>
            <person name="Malc E."/>
            <person name="Mieczkowski P."/>
            <person name="Kruszewska J.S."/>
            <person name="Biernat P."/>
            <person name="Pawlowska J."/>
        </authorList>
    </citation>
    <scope>NUCLEOTIDE SEQUENCE</scope>
    <source>
        <strain evidence="11">WA0000017839</strain>
    </source>
</reference>
<dbReference type="UniPathway" id="UPA00619">
    <property type="reaction ID" value="UER00676"/>
</dbReference>
<comment type="catalytic activity">
    <reaction evidence="1">
        <text>an S-(2-hydroxyacyl)glutathione + H2O = a 2-hydroxy carboxylate + glutathione + H(+)</text>
        <dbReference type="Rhea" id="RHEA:21864"/>
        <dbReference type="ChEBI" id="CHEBI:15377"/>
        <dbReference type="ChEBI" id="CHEBI:15378"/>
        <dbReference type="ChEBI" id="CHEBI:57925"/>
        <dbReference type="ChEBI" id="CHEBI:58896"/>
        <dbReference type="ChEBI" id="CHEBI:71261"/>
        <dbReference type="EC" id="3.1.2.6"/>
    </reaction>
</comment>
<dbReference type="GO" id="GO:0046872">
    <property type="term" value="F:metal ion binding"/>
    <property type="evidence" value="ECO:0007669"/>
    <property type="project" value="UniProtKB-KW"/>
</dbReference>
<dbReference type="GO" id="GO:0019243">
    <property type="term" value="P:methylglyoxal catabolic process to D-lactate via S-lactoyl-glutathione"/>
    <property type="evidence" value="ECO:0007669"/>
    <property type="project" value="InterPro"/>
</dbReference>
<dbReference type="SUPFAM" id="SSF56281">
    <property type="entry name" value="Metallo-hydrolase/oxidoreductase"/>
    <property type="match status" value="1"/>
</dbReference>
<dbReference type="Gene3D" id="3.60.15.10">
    <property type="entry name" value="Ribonuclease Z/Hydroxyacylglutathione hydrolase-like"/>
    <property type="match status" value="1"/>
</dbReference>
<evidence type="ECO:0000259" key="10">
    <source>
        <dbReference type="SMART" id="SM00849"/>
    </source>
</evidence>
<dbReference type="InterPro" id="IPR032282">
    <property type="entry name" value="HAGH_C"/>
</dbReference>
<evidence type="ECO:0000313" key="11">
    <source>
        <dbReference type="EMBL" id="KAG2214355.1"/>
    </source>
</evidence>
<dbReference type="OrthoDB" id="515692at2759"/>
<comment type="cofactor">
    <cofactor evidence="2">
        <name>Zn(2+)</name>
        <dbReference type="ChEBI" id="CHEBI:29105"/>
    </cofactor>
</comment>
<dbReference type="PANTHER" id="PTHR11935">
    <property type="entry name" value="BETA LACTAMASE DOMAIN"/>
    <property type="match status" value="1"/>
</dbReference>
<evidence type="ECO:0000256" key="9">
    <source>
        <dbReference type="ARBA" id="ARBA00031044"/>
    </source>
</evidence>
<keyword evidence="12" id="KW-1185">Reference proteome</keyword>
<comment type="similarity">
    <text evidence="4">Belongs to the metallo-beta-lactamase superfamily. Glyoxalase II family.</text>
</comment>
<evidence type="ECO:0000313" key="12">
    <source>
        <dbReference type="Proteomes" id="UP000603453"/>
    </source>
</evidence>
<evidence type="ECO:0000256" key="7">
    <source>
        <dbReference type="ARBA" id="ARBA00022801"/>
    </source>
</evidence>
<dbReference type="PANTHER" id="PTHR11935:SF94">
    <property type="entry name" value="TENZING NORGAY, ISOFORM C"/>
    <property type="match status" value="1"/>
</dbReference>
<dbReference type="GO" id="GO:0004416">
    <property type="term" value="F:hydroxyacylglutathione hydrolase activity"/>
    <property type="evidence" value="ECO:0007669"/>
    <property type="project" value="UniProtKB-EC"/>
</dbReference>
<evidence type="ECO:0000256" key="4">
    <source>
        <dbReference type="ARBA" id="ARBA00006759"/>
    </source>
</evidence>
<sequence>MLSRFNPTLFKNMIVKPVNCLKDNYAYIILCEKSKQAAAVDPVEPENVLKAMEDFPDYKLSMILTTHHHWDHAGGNPKLLKQKSGLDCYGGSKQVDGVKHILKDGDTVQLGELNIRALSTTGHTMDHLCYYIDHEDDRAVFTGDCLFSSGCGRFFEGTPSDMHKAFSKLVELPDDTKVYFGHEYTISNLKFAQHVEPENKDVTEKLAWAQRIGCTTPSFMANEKLTNPFLRVKQVAKNVVKDPENASEIDVLGELRKMKDNF</sequence>
<dbReference type="AlphaFoldDB" id="A0A8H7VBI6"/>
<feature type="domain" description="Metallo-beta-lactamase" evidence="10">
    <location>
        <begin position="23"/>
        <end position="182"/>
    </location>
</feature>
<evidence type="ECO:0000256" key="6">
    <source>
        <dbReference type="ARBA" id="ARBA00022723"/>
    </source>
</evidence>
<name>A0A8H7VBI6_9FUNG</name>
<proteinExistence type="inferred from homology"/>
<dbReference type="CDD" id="cd07723">
    <property type="entry name" value="hydroxyacylglutathione_hydrolase_MBL-fold"/>
    <property type="match status" value="1"/>
</dbReference>
<keyword evidence="7" id="KW-0378">Hydrolase</keyword>
<dbReference type="Pfam" id="PF00753">
    <property type="entry name" value="Lactamase_B"/>
    <property type="match status" value="1"/>
</dbReference>
<dbReference type="Proteomes" id="UP000603453">
    <property type="component" value="Unassembled WGS sequence"/>
</dbReference>
<evidence type="ECO:0000256" key="8">
    <source>
        <dbReference type="ARBA" id="ARBA00022833"/>
    </source>
</evidence>
<accession>A0A8H7VBI6</accession>
<comment type="caution">
    <text evidence="11">The sequence shown here is derived from an EMBL/GenBank/DDBJ whole genome shotgun (WGS) entry which is preliminary data.</text>
</comment>
<dbReference type="EMBL" id="JAEPRD010000001">
    <property type="protein sequence ID" value="KAG2214355.1"/>
    <property type="molecule type" value="Genomic_DNA"/>
</dbReference>
<keyword evidence="6" id="KW-0479">Metal-binding</keyword>
<dbReference type="PIRSF" id="PIRSF005457">
    <property type="entry name" value="Glx"/>
    <property type="match status" value="1"/>
</dbReference>
<comment type="pathway">
    <text evidence="3">Secondary metabolite metabolism; methylglyoxal degradation; (R)-lactate from methylglyoxal: step 2/2.</text>
</comment>
<organism evidence="11 12">
    <name type="scientific">Mucor saturninus</name>
    <dbReference type="NCBI Taxonomy" id="64648"/>
    <lineage>
        <taxon>Eukaryota</taxon>
        <taxon>Fungi</taxon>
        <taxon>Fungi incertae sedis</taxon>
        <taxon>Mucoromycota</taxon>
        <taxon>Mucoromycotina</taxon>
        <taxon>Mucoromycetes</taxon>
        <taxon>Mucorales</taxon>
        <taxon>Mucorineae</taxon>
        <taxon>Mucoraceae</taxon>
        <taxon>Mucor</taxon>
    </lineage>
</organism>
<dbReference type="InterPro" id="IPR001279">
    <property type="entry name" value="Metallo-B-lactamas"/>
</dbReference>
<dbReference type="InterPro" id="IPR017782">
    <property type="entry name" value="Hydroxyacylglutathione_Hdrlase"/>
</dbReference>
<dbReference type="SMART" id="SM00849">
    <property type="entry name" value="Lactamase_B"/>
    <property type="match status" value="1"/>
</dbReference>
<dbReference type="NCBIfam" id="TIGR03413">
    <property type="entry name" value="GSH_gloB"/>
    <property type="match status" value="1"/>
</dbReference>
<dbReference type="Pfam" id="PF16123">
    <property type="entry name" value="HAGH_C"/>
    <property type="match status" value="1"/>
</dbReference>
<dbReference type="InterPro" id="IPR036866">
    <property type="entry name" value="RibonucZ/Hydroxyglut_hydro"/>
</dbReference>
<dbReference type="EC" id="3.1.2.6" evidence="5"/>
<evidence type="ECO:0000256" key="1">
    <source>
        <dbReference type="ARBA" id="ARBA00001623"/>
    </source>
</evidence>
<gene>
    <name evidence="11" type="ORF">INT47_000911</name>
</gene>
<evidence type="ECO:0000256" key="5">
    <source>
        <dbReference type="ARBA" id="ARBA00011917"/>
    </source>
</evidence>
<keyword evidence="8" id="KW-0862">Zinc</keyword>
<dbReference type="InterPro" id="IPR035680">
    <property type="entry name" value="Clx_II_MBL"/>
</dbReference>
<protein>
    <recommendedName>
        <fullName evidence="5">hydroxyacylglutathione hydrolase</fullName>
        <ecNumber evidence="5">3.1.2.6</ecNumber>
    </recommendedName>
    <alternativeName>
        <fullName evidence="9">Glyoxalase II</fullName>
    </alternativeName>
</protein>
<evidence type="ECO:0000256" key="3">
    <source>
        <dbReference type="ARBA" id="ARBA00004963"/>
    </source>
</evidence>
<dbReference type="HAMAP" id="MF_01374">
    <property type="entry name" value="Glyoxalase_2"/>
    <property type="match status" value="1"/>
</dbReference>